<evidence type="ECO:0000313" key="4">
    <source>
        <dbReference type="EMBL" id="SDN10921.1"/>
    </source>
</evidence>
<evidence type="ECO:0000256" key="1">
    <source>
        <dbReference type="SAM" id="Coils"/>
    </source>
</evidence>
<proteinExistence type="predicted"/>
<dbReference type="Gene3D" id="2.170.130.30">
    <property type="match status" value="1"/>
</dbReference>
<dbReference type="InterPro" id="IPR027954">
    <property type="entry name" value="Transcobalamin-like_C"/>
</dbReference>
<dbReference type="Pfam" id="PF14478">
    <property type="entry name" value="DUF4430"/>
    <property type="match status" value="1"/>
</dbReference>
<dbReference type="OrthoDB" id="2356646at2"/>
<reference evidence="5" key="1">
    <citation type="submission" date="2016-10" db="EMBL/GenBank/DDBJ databases">
        <authorList>
            <person name="Varghese N."/>
            <person name="Submissions S."/>
        </authorList>
    </citation>
    <scope>NUCLEOTIDE SEQUENCE [LARGE SCALE GENOMIC DNA]</scope>
    <source>
        <strain evidence="5">M83</strain>
    </source>
</reference>
<keyword evidence="1" id="KW-0175">Coiled coil</keyword>
<name>A0A1G9YQZ8_9FIRM</name>
<evidence type="ECO:0000313" key="5">
    <source>
        <dbReference type="Proteomes" id="UP000187651"/>
    </source>
</evidence>
<feature type="compositionally biased region" description="Low complexity" evidence="2">
    <location>
        <begin position="129"/>
        <end position="158"/>
    </location>
</feature>
<evidence type="ECO:0000256" key="2">
    <source>
        <dbReference type="SAM" id="MobiDB-lite"/>
    </source>
</evidence>
<dbReference type="Proteomes" id="UP000187651">
    <property type="component" value="Unassembled WGS sequence"/>
</dbReference>
<evidence type="ECO:0000259" key="3">
    <source>
        <dbReference type="Pfam" id="PF14478"/>
    </source>
</evidence>
<protein>
    <recommendedName>
        <fullName evidence="3">Transcobalamin-like C-terminal domain-containing protein</fullName>
    </recommendedName>
</protein>
<organism evidence="4 5">
    <name type="scientific">Lachnospira pectinoschiza</name>
    <dbReference type="NCBI Taxonomy" id="28052"/>
    <lineage>
        <taxon>Bacteria</taxon>
        <taxon>Bacillati</taxon>
        <taxon>Bacillota</taxon>
        <taxon>Clostridia</taxon>
        <taxon>Lachnospirales</taxon>
        <taxon>Lachnospiraceae</taxon>
        <taxon>Lachnospira</taxon>
    </lineage>
</organism>
<accession>A0A1G9YQZ8</accession>
<keyword evidence="5" id="KW-1185">Reference proteome</keyword>
<feature type="domain" description="Transcobalamin-like C-terminal" evidence="3">
    <location>
        <begin position="207"/>
        <end position="283"/>
    </location>
</feature>
<feature type="coiled-coil region" evidence="1">
    <location>
        <begin position="37"/>
        <end position="64"/>
    </location>
</feature>
<feature type="compositionally biased region" description="Polar residues" evidence="2">
    <location>
        <begin position="107"/>
        <end position="128"/>
    </location>
</feature>
<dbReference type="AlphaFoldDB" id="A0A1G9YQZ8"/>
<gene>
    <name evidence="4" type="ORF">SAMN05216544_1874</name>
</gene>
<feature type="region of interest" description="Disordered" evidence="2">
    <location>
        <begin position="75"/>
        <end position="158"/>
    </location>
</feature>
<dbReference type="RefSeq" id="WP_074521911.1">
    <property type="nucleotide sequence ID" value="NZ_FNHZ01000006.1"/>
</dbReference>
<sequence length="292" mass="30951">MFNKYRNIKLIGSVIIVLALVITVAANLRFRSVKQYNEDASRIASEQESLAKEYEENLDDESDSNLEDIASDIGAVTDEQGESTSSSDLNKTDIEGQETGEGTESGNSANESSSITTTDNAASASESLTGSEAGSSGNASESSSAGNSNTTSSSSTNSGKSYIKVTIRITVAVLLEEGNYSRLSDTVKASIPSNGDIAYETLYLEEGSTVLDALVAVANKNGISITNSGGYVSQIAGFGEKIFGGSADYSGWTYYLNHNTNLINVGAGAKKLTDGDYICWWYTTNWGDYKGY</sequence>
<dbReference type="EMBL" id="FNHZ01000006">
    <property type="protein sequence ID" value="SDN10921.1"/>
    <property type="molecule type" value="Genomic_DNA"/>
</dbReference>